<organism evidence="8 9">
    <name type="scientific">Marinoscillum furvescens DSM 4134</name>
    <dbReference type="NCBI Taxonomy" id="1122208"/>
    <lineage>
        <taxon>Bacteria</taxon>
        <taxon>Pseudomonadati</taxon>
        <taxon>Bacteroidota</taxon>
        <taxon>Cytophagia</taxon>
        <taxon>Cytophagales</taxon>
        <taxon>Reichenbachiellaceae</taxon>
        <taxon>Marinoscillum</taxon>
    </lineage>
</organism>
<comment type="caution">
    <text evidence="8">The sequence shown here is derived from an EMBL/GenBank/DDBJ whole genome shotgun (WGS) entry which is preliminary data.</text>
</comment>
<dbReference type="GO" id="GO:0005886">
    <property type="term" value="C:plasma membrane"/>
    <property type="evidence" value="ECO:0007669"/>
    <property type="project" value="UniProtKB-SubCell"/>
</dbReference>
<feature type="transmembrane region" description="Helical" evidence="7">
    <location>
        <begin position="92"/>
        <end position="112"/>
    </location>
</feature>
<feature type="transmembrane region" description="Helical" evidence="7">
    <location>
        <begin position="51"/>
        <end position="71"/>
    </location>
</feature>
<keyword evidence="5 7" id="KW-1133">Transmembrane helix</keyword>
<feature type="transmembrane region" description="Helical" evidence="7">
    <location>
        <begin position="417"/>
        <end position="436"/>
    </location>
</feature>
<feature type="transmembrane region" description="Helical" evidence="7">
    <location>
        <begin position="193"/>
        <end position="216"/>
    </location>
</feature>
<dbReference type="RefSeq" id="WP_115866584.1">
    <property type="nucleotide sequence ID" value="NZ_QREG01000002.1"/>
</dbReference>
<evidence type="ECO:0000256" key="3">
    <source>
        <dbReference type="ARBA" id="ARBA00022475"/>
    </source>
</evidence>
<protein>
    <submittedName>
        <fullName evidence="8">Na+-driven multidrug efflux pump</fullName>
    </submittedName>
</protein>
<sequence>MKDLRLLSDSPFRLLLRLSVPGMLGMLVLSINSLVDAVYLGNLLSAEAFAGVSLVFPFTLIVSSFTGLLAVGFSSMLSRAIGRGDVPSQEKILPNLIVSSCICSGLVMAVGYCFAGEIMDAMGAQGVVRQFGVAYLETYACGVFFSVFGLSANALIRAEGKMKQAMMFTVVAVAINLVLTPFFITTLNMGVEGAAWSSIVAMLVYSAGTYAYFLCGKALFSVGKVAISLDREVMMEVAKVGVSSLLLQLANVLRQFVVFRFVTWYGSAHDLIVFSAAYRLFSFVAVPVLGIMQPLQPVIGVNFGAGEWQRCLQALKVFQGVGVLFACLLITPILLFPSWFVGLLIPDIILMAGERTVVRVIFGVLPFLPLASSAIIYFQAVGQSKIASFLPVGRQVILFLPFVALLAATGVWGSFGIYYMLGLENVIYALLAVWILRREARAYTSYSFS</sequence>
<dbReference type="Proteomes" id="UP000256779">
    <property type="component" value="Unassembled WGS sequence"/>
</dbReference>
<keyword evidence="2" id="KW-0813">Transport</keyword>
<dbReference type="InterPro" id="IPR002528">
    <property type="entry name" value="MATE_fam"/>
</dbReference>
<keyword evidence="6 7" id="KW-0472">Membrane</keyword>
<dbReference type="EMBL" id="QREG01000002">
    <property type="protein sequence ID" value="REE02046.1"/>
    <property type="molecule type" value="Genomic_DNA"/>
</dbReference>
<dbReference type="InterPro" id="IPR048279">
    <property type="entry name" value="MdtK-like"/>
</dbReference>
<feature type="transmembrane region" description="Helical" evidence="7">
    <location>
        <begin position="360"/>
        <end position="380"/>
    </location>
</feature>
<evidence type="ECO:0000256" key="6">
    <source>
        <dbReference type="ARBA" id="ARBA00023136"/>
    </source>
</evidence>
<proteinExistence type="predicted"/>
<comment type="subcellular location">
    <subcellularLocation>
        <location evidence="1">Cell membrane</location>
        <topology evidence="1">Multi-pass membrane protein</topology>
    </subcellularLocation>
</comment>
<evidence type="ECO:0000256" key="2">
    <source>
        <dbReference type="ARBA" id="ARBA00022448"/>
    </source>
</evidence>
<gene>
    <name evidence="8" type="ORF">C7460_10266</name>
</gene>
<dbReference type="OrthoDB" id="9811110at2"/>
<feature type="transmembrane region" description="Helical" evidence="7">
    <location>
        <begin position="317"/>
        <end position="340"/>
    </location>
</feature>
<dbReference type="GO" id="GO:0042910">
    <property type="term" value="F:xenobiotic transmembrane transporter activity"/>
    <property type="evidence" value="ECO:0007669"/>
    <property type="project" value="InterPro"/>
</dbReference>
<evidence type="ECO:0000256" key="7">
    <source>
        <dbReference type="SAM" id="Phobius"/>
    </source>
</evidence>
<reference evidence="8 9" key="1">
    <citation type="submission" date="2018-07" db="EMBL/GenBank/DDBJ databases">
        <title>Genomic Encyclopedia of Type Strains, Phase IV (KMG-IV): sequencing the most valuable type-strain genomes for metagenomic binning, comparative biology and taxonomic classification.</title>
        <authorList>
            <person name="Goeker M."/>
        </authorList>
    </citation>
    <scope>NUCLEOTIDE SEQUENCE [LARGE SCALE GENOMIC DNA]</scope>
    <source>
        <strain evidence="8 9">DSM 4134</strain>
    </source>
</reference>
<dbReference type="PIRSF" id="PIRSF006603">
    <property type="entry name" value="DinF"/>
    <property type="match status" value="1"/>
</dbReference>
<evidence type="ECO:0000256" key="4">
    <source>
        <dbReference type="ARBA" id="ARBA00022692"/>
    </source>
</evidence>
<feature type="transmembrane region" description="Helical" evidence="7">
    <location>
        <begin position="132"/>
        <end position="156"/>
    </location>
</feature>
<evidence type="ECO:0000256" key="5">
    <source>
        <dbReference type="ARBA" id="ARBA00022989"/>
    </source>
</evidence>
<evidence type="ECO:0000313" key="9">
    <source>
        <dbReference type="Proteomes" id="UP000256779"/>
    </source>
</evidence>
<keyword evidence="3" id="KW-1003">Cell membrane</keyword>
<evidence type="ECO:0000313" key="8">
    <source>
        <dbReference type="EMBL" id="REE02046.1"/>
    </source>
</evidence>
<feature type="transmembrane region" description="Helical" evidence="7">
    <location>
        <begin position="237"/>
        <end position="259"/>
    </location>
</feature>
<dbReference type="PANTHER" id="PTHR43549">
    <property type="entry name" value="MULTIDRUG RESISTANCE PROTEIN YPNP-RELATED"/>
    <property type="match status" value="1"/>
</dbReference>
<accession>A0A3D9L8P5</accession>
<feature type="transmembrane region" description="Helical" evidence="7">
    <location>
        <begin position="12"/>
        <end position="31"/>
    </location>
</feature>
<dbReference type="InterPro" id="IPR052031">
    <property type="entry name" value="Membrane_Transporter-Flippase"/>
</dbReference>
<dbReference type="Pfam" id="PF01554">
    <property type="entry name" value="MatE"/>
    <property type="match status" value="2"/>
</dbReference>
<evidence type="ECO:0000256" key="1">
    <source>
        <dbReference type="ARBA" id="ARBA00004651"/>
    </source>
</evidence>
<name>A0A3D9L8P5_MARFU</name>
<dbReference type="AlphaFoldDB" id="A0A3D9L8P5"/>
<dbReference type="GO" id="GO:0015297">
    <property type="term" value="F:antiporter activity"/>
    <property type="evidence" value="ECO:0007669"/>
    <property type="project" value="InterPro"/>
</dbReference>
<feature type="transmembrane region" description="Helical" evidence="7">
    <location>
        <begin position="168"/>
        <end position="187"/>
    </location>
</feature>
<keyword evidence="4 7" id="KW-0812">Transmembrane</keyword>
<keyword evidence="9" id="KW-1185">Reference proteome</keyword>
<dbReference type="PANTHER" id="PTHR43549:SF2">
    <property type="entry name" value="MULTIDRUG RESISTANCE PROTEIN NORM-RELATED"/>
    <property type="match status" value="1"/>
</dbReference>
<feature type="transmembrane region" description="Helical" evidence="7">
    <location>
        <begin position="392"/>
        <end position="411"/>
    </location>
</feature>